<dbReference type="GO" id="GO:0020037">
    <property type="term" value="F:heme binding"/>
    <property type="evidence" value="ECO:0007669"/>
    <property type="project" value="InterPro"/>
</dbReference>
<evidence type="ECO:0000256" key="7">
    <source>
        <dbReference type="SAM" id="Phobius"/>
    </source>
</evidence>
<keyword evidence="4" id="KW-0249">Electron transport</keyword>
<protein>
    <recommendedName>
        <fullName evidence="8">Cytochrome c domain-containing protein</fullName>
    </recommendedName>
</protein>
<keyword evidence="1" id="KW-0813">Transport</keyword>
<feature type="domain" description="Cytochrome c" evidence="8">
    <location>
        <begin position="61"/>
        <end position="140"/>
    </location>
</feature>
<dbReference type="Proteomes" id="UP000742786">
    <property type="component" value="Unassembled WGS sequence"/>
</dbReference>
<name>A0A916N9V8_9PROT</name>
<keyword evidence="5 6" id="KW-0408">Iron</keyword>
<dbReference type="InterPro" id="IPR036909">
    <property type="entry name" value="Cyt_c-like_dom_sf"/>
</dbReference>
<dbReference type="EMBL" id="CAJQUM010000001">
    <property type="protein sequence ID" value="CAG4884500.1"/>
    <property type="molecule type" value="Genomic_DNA"/>
</dbReference>
<dbReference type="GO" id="GO:0005506">
    <property type="term" value="F:iron ion binding"/>
    <property type="evidence" value="ECO:0007669"/>
    <property type="project" value="InterPro"/>
</dbReference>
<dbReference type="PRINTS" id="PR00607">
    <property type="entry name" value="CYTCHROMECIE"/>
</dbReference>
<reference evidence="9" key="1">
    <citation type="submission" date="2021-04" db="EMBL/GenBank/DDBJ databases">
        <authorList>
            <person name="Hornung B."/>
        </authorList>
    </citation>
    <scope>NUCLEOTIDE SEQUENCE</scope>
    <source>
        <strain evidence="9">G5G6</strain>
    </source>
</reference>
<evidence type="ECO:0000313" key="10">
    <source>
        <dbReference type="Proteomes" id="UP000742786"/>
    </source>
</evidence>
<dbReference type="PROSITE" id="PS51007">
    <property type="entry name" value="CYTC"/>
    <property type="match status" value="1"/>
</dbReference>
<dbReference type="Pfam" id="PF13442">
    <property type="entry name" value="Cytochrome_CBB3"/>
    <property type="match status" value="1"/>
</dbReference>
<dbReference type="InterPro" id="IPR002323">
    <property type="entry name" value="Cyt_CIE"/>
</dbReference>
<keyword evidence="7" id="KW-1133">Transmembrane helix</keyword>
<keyword evidence="2 6" id="KW-0349">Heme</keyword>
<dbReference type="SUPFAM" id="SSF46626">
    <property type="entry name" value="Cytochrome c"/>
    <property type="match status" value="1"/>
</dbReference>
<gene>
    <name evidence="9" type="ORF">GTOL_12383</name>
</gene>
<evidence type="ECO:0000256" key="1">
    <source>
        <dbReference type="ARBA" id="ARBA00022448"/>
    </source>
</evidence>
<keyword evidence="7" id="KW-0472">Membrane</keyword>
<evidence type="ECO:0000256" key="3">
    <source>
        <dbReference type="ARBA" id="ARBA00022723"/>
    </source>
</evidence>
<evidence type="ECO:0000256" key="6">
    <source>
        <dbReference type="PROSITE-ProRule" id="PRU00433"/>
    </source>
</evidence>
<evidence type="ECO:0000313" key="9">
    <source>
        <dbReference type="EMBL" id="CAG4884500.1"/>
    </source>
</evidence>
<organism evidence="9 10">
    <name type="scientific">Georgfuchsia toluolica</name>
    <dbReference type="NCBI Taxonomy" id="424218"/>
    <lineage>
        <taxon>Bacteria</taxon>
        <taxon>Pseudomonadati</taxon>
        <taxon>Pseudomonadota</taxon>
        <taxon>Betaproteobacteria</taxon>
        <taxon>Nitrosomonadales</taxon>
        <taxon>Sterolibacteriaceae</taxon>
        <taxon>Georgfuchsia</taxon>
    </lineage>
</organism>
<dbReference type="GO" id="GO:0009055">
    <property type="term" value="F:electron transfer activity"/>
    <property type="evidence" value="ECO:0007669"/>
    <property type="project" value="InterPro"/>
</dbReference>
<keyword evidence="3 6" id="KW-0479">Metal-binding</keyword>
<evidence type="ECO:0000256" key="4">
    <source>
        <dbReference type="ARBA" id="ARBA00022982"/>
    </source>
</evidence>
<feature type="transmembrane region" description="Helical" evidence="7">
    <location>
        <begin position="12"/>
        <end position="30"/>
    </location>
</feature>
<dbReference type="RefSeq" id="WP_220636347.1">
    <property type="nucleotide sequence ID" value="NZ_CAJQUM010000001.1"/>
</dbReference>
<comment type="caution">
    <text evidence="9">The sequence shown here is derived from an EMBL/GenBank/DDBJ whole genome shotgun (WGS) entry which is preliminary data.</text>
</comment>
<evidence type="ECO:0000256" key="2">
    <source>
        <dbReference type="ARBA" id="ARBA00022617"/>
    </source>
</evidence>
<sequence length="150" mass="15248">MSDEHKFKLVPLIAGTVVVVAILVTLAVVISRDSKQVDEEEVNARIQPVAKVELAAAGATSGSRSGEQIVQAVCGACHMTGAGGAPKIGDSAAWGPRIALGLDGLLKSALAGKNAMPPRGGSDATDTELARAIVYMANKSGASFKEPKAP</sequence>
<dbReference type="PANTHER" id="PTHR40942:SF4">
    <property type="entry name" value="CYTOCHROME C5"/>
    <property type="match status" value="1"/>
</dbReference>
<dbReference type="PANTHER" id="PTHR40942">
    <property type="match status" value="1"/>
</dbReference>
<evidence type="ECO:0000259" key="8">
    <source>
        <dbReference type="PROSITE" id="PS51007"/>
    </source>
</evidence>
<proteinExistence type="predicted"/>
<keyword evidence="7" id="KW-0812">Transmembrane</keyword>
<dbReference type="AlphaFoldDB" id="A0A916N9V8"/>
<dbReference type="InterPro" id="IPR009056">
    <property type="entry name" value="Cyt_c-like_dom"/>
</dbReference>
<dbReference type="Gene3D" id="1.10.760.10">
    <property type="entry name" value="Cytochrome c-like domain"/>
    <property type="match status" value="1"/>
</dbReference>
<keyword evidence="10" id="KW-1185">Reference proteome</keyword>
<accession>A0A916N9V8</accession>
<evidence type="ECO:0000256" key="5">
    <source>
        <dbReference type="ARBA" id="ARBA00023004"/>
    </source>
</evidence>